<dbReference type="InterPro" id="IPR001763">
    <property type="entry name" value="Rhodanese-like_dom"/>
</dbReference>
<comment type="similarity">
    <text evidence="2 7">Belongs to the peptidase C19 family.</text>
</comment>
<evidence type="ECO:0000256" key="4">
    <source>
        <dbReference type="ARBA" id="ARBA00022786"/>
    </source>
</evidence>
<keyword evidence="11" id="KW-1185">Reference proteome</keyword>
<sequence length="799" mass="91345">MMQNNSDLYCKSLSQLSAVASKIVAEDVEGEDLKQLLAKCIDTLTIYKRDMKKLGCVTSKTPVEQIYELYETLYVYYKIVSQIASQVIPSLPEFQKIKQSVKKDSNERELLEIYSQLVSALANDKKIGEVKRFIKTHGEEVSQSVTLPTYQNGDLISISQLHSLIRQPHNNQQQHSSLYDFLLIDIRPRRDFNNGHISCDNIVCIEPISFKETYTDSDILRKSLITATDRELDLFKCRDKFKLIILYTDTDERTKYYWHQLQVLQNILLSRSFDQPLEGTKVVVLQNGFNAWKAKFPNDISIIKETISMPPVENTENLFPPFVSMPPYPKKQSVSNSTSRAASPSHSLTHYPDAPFLNNSKAPMKTYGLTPNHPLPSTSNLTKALQQNGMGNNNYGYDNKSQYVNGNMNGKKEHMATNNSDTVQSQAKLNLDFTIGLINLGNSCYLNCIIQCLLGCHELSYIFLTNSYKKHVNVNSRLGSKGLLANYFSQLVQKMYQQGKLLAYNNTNVEITAVQPAQFKLACGSVNSLFKGKQQQDCQEFCQFLLDSLHEDLNQCGNNPPLKELSPEAEKMRETMPLRIASAIEWERYLTTDFSIIVDLFQGQYASQLKCNACGRTSTTYQAFSVLSIPVPRSGTCTIYDSFKEFTKLETLEKDELWNCPSCKKRQPSTKQIIITRLPNNLIIHLKRFDNMMNKNNVFVNYPEELDLTSYWVDDYRGEMPKDNGVSLPLRGQKPPFNYKLFAVACHSGTLYGGHYTSYVDKGTLGWCCFDDENWRKIRRKGEYITPNAYVLFYRRINV</sequence>
<reference evidence="10 11" key="1">
    <citation type="submission" date="2016-03" db="EMBL/GenBank/DDBJ databases">
        <title>How can Kluyveromyces marxianus grow so fast - potential evolutionary course in Saccharomyces Complex revealed by comparative genomics.</title>
        <authorList>
            <person name="Mo W."/>
            <person name="Lu W."/>
            <person name="Yang X."/>
            <person name="Qi J."/>
            <person name="Lv H."/>
        </authorList>
    </citation>
    <scope>NUCLEOTIDE SEQUENCE [LARGE SCALE GENOMIC DNA]</scope>
    <source>
        <strain evidence="10 11">FIM1</strain>
    </source>
</reference>
<dbReference type="InterPro" id="IPR018200">
    <property type="entry name" value="USP_CS"/>
</dbReference>
<reference evidence="10 11" key="2">
    <citation type="submission" date="2019-11" db="EMBL/GenBank/DDBJ databases">
        <authorList>
            <person name="Lu H."/>
        </authorList>
    </citation>
    <scope>NUCLEOTIDE SEQUENCE [LARGE SCALE GENOMIC DNA]</scope>
    <source>
        <strain evidence="10 11">FIM1</strain>
    </source>
</reference>
<dbReference type="PANTHER" id="PTHR21646:SF95">
    <property type="entry name" value="UBIQUITIN CARBOXYL-TERMINAL HYDROLASE 4-RELATED"/>
    <property type="match status" value="1"/>
</dbReference>
<dbReference type="CDD" id="cd02674">
    <property type="entry name" value="Peptidase_C19R"/>
    <property type="match status" value="1"/>
</dbReference>
<evidence type="ECO:0000256" key="3">
    <source>
        <dbReference type="ARBA" id="ARBA00022670"/>
    </source>
</evidence>
<organism evidence="10 11">
    <name type="scientific">Kluyveromyces marxianus</name>
    <name type="common">Yeast</name>
    <name type="synonym">Candida kefyr</name>
    <dbReference type="NCBI Taxonomy" id="4911"/>
    <lineage>
        <taxon>Eukaryota</taxon>
        <taxon>Fungi</taxon>
        <taxon>Dikarya</taxon>
        <taxon>Ascomycota</taxon>
        <taxon>Saccharomycotina</taxon>
        <taxon>Saccharomycetes</taxon>
        <taxon>Saccharomycetales</taxon>
        <taxon>Saccharomycetaceae</taxon>
        <taxon>Kluyveromyces</taxon>
    </lineage>
</organism>
<dbReference type="SUPFAM" id="SSF52821">
    <property type="entry name" value="Rhodanese/Cell cycle control phosphatase"/>
    <property type="match status" value="1"/>
</dbReference>
<comment type="catalytic activity">
    <reaction evidence="1 7">
        <text>Thiol-dependent hydrolysis of ester, thioester, amide, peptide and isopeptide bonds formed by the C-terminal Gly of ubiquitin (a 76-residue protein attached to proteins as an intracellular targeting signal).</text>
        <dbReference type="EC" id="3.4.19.12"/>
    </reaction>
</comment>
<gene>
    <name evidence="10" type="primary">DOA4</name>
    <name evidence="10" type="ORF">FIM1_880</name>
</gene>
<keyword evidence="4 7" id="KW-0833">Ubl conjugation pathway</keyword>
<dbReference type="Gene3D" id="3.40.250.10">
    <property type="entry name" value="Rhodanese-like domain"/>
    <property type="match status" value="1"/>
</dbReference>
<dbReference type="PROSITE" id="PS50235">
    <property type="entry name" value="USP_3"/>
    <property type="match status" value="1"/>
</dbReference>
<dbReference type="InterPro" id="IPR036873">
    <property type="entry name" value="Rhodanese-like_dom_sf"/>
</dbReference>
<evidence type="ECO:0000256" key="5">
    <source>
        <dbReference type="ARBA" id="ARBA00022801"/>
    </source>
</evidence>
<dbReference type="Gene3D" id="3.90.70.10">
    <property type="entry name" value="Cysteine proteinases"/>
    <property type="match status" value="1"/>
</dbReference>
<evidence type="ECO:0000259" key="8">
    <source>
        <dbReference type="PROSITE" id="PS50206"/>
    </source>
</evidence>
<feature type="domain" description="Rhodanese" evidence="8">
    <location>
        <begin position="177"/>
        <end position="301"/>
    </location>
</feature>
<evidence type="ECO:0000256" key="6">
    <source>
        <dbReference type="ARBA" id="ARBA00022807"/>
    </source>
</evidence>
<proteinExistence type="inferred from homology"/>
<evidence type="ECO:0000259" key="9">
    <source>
        <dbReference type="PROSITE" id="PS50235"/>
    </source>
</evidence>
<keyword evidence="6 7" id="KW-0788">Thiol protease</keyword>
<dbReference type="SUPFAM" id="SSF54001">
    <property type="entry name" value="Cysteine proteinases"/>
    <property type="match status" value="1"/>
</dbReference>
<dbReference type="EC" id="3.4.19.12" evidence="7"/>
<evidence type="ECO:0000313" key="10">
    <source>
        <dbReference type="EMBL" id="QGN14224.1"/>
    </source>
</evidence>
<dbReference type="EMBL" id="CP015055">
    <property type="protein sequence ID" value="QGN14224.1"/>
    <property type="molecule type" value="Genomic_DNA"/>
</dbReference>
<evidence type="ECO:0000256" key="7">
    <source>
        <dbReference type="RuleBase" id="RU366025"/>
    </source>
</evidence>
<dbReference type="GO" id="GO:0016787">
    <property type="term" value="F:hydrolase activity"/>
    <property type="evidence" value="ECO:0007669"/>
    <property type="project" value="UniProtKB-KW"/>
</dbReference>
<dbReference type="Pfam" id="PF00581">
    <property type="entry name" value="Rhodanese"/>
    <property type="match status" value="1"/>
</dbReference>
<dbReference type="Pfam" id="PF00443">
    <property type="entry name" value="UCH"/>
    <property type="match status" value="1"/>
</dbReference>
<dbReference type="InterPro" id="IPR038765">
    <property type="entry name" value="Papain-like_cys_pep_sf"/>
</dbReference>
<dbReference type="PROSITE" id="PS00973">
    <property type="entry name" value="USP_2"/>
    <property type="match status" value="1"/>
</dbReference>
<evidence type="ECO:0000313" key="11">
    <source>
        <dbReference type="Proteomes" id="UP000422736"/>
    </source>
</evidence>
<feature type="domain" description="USP" evidence="9">
    <location>
        <begin position="435"/>
        <end position="797"/>
    </location>
</feature>
<dbReference type="Proteomes" id="UP000422736">
    <property type="component" value="Chromosome 2"/>
</dbReference>
<dbReference type="PROSITE" id="PS50206">
    <property type="entry name" value="RHODANESE_3"/>
    <property type="match status" value="1"/>
</dbReference>
<dbReference type="InterPro" id="IPR050185">
    <property type="entry name" value="Ub_carboxyl-term_hydrolase"/>
</dbReference>
<name>A0ABX6EPN9_KLUMA</name>
<evidence type="ECO:0000256" key="2">
    <source>
        <dbReference type="ARBA" id="ARBA00009085"/>
    </source>
</evidence>
<dbReference type="PANTHER" id="PTHR21646">
    <property type="entry name" value="UBIQUITIN CARBOXYL-TERMINAL HYDROLASE"/>
    <property type="match status" value="1"/>
</dbReference>
<keyword evidence="3 7" id="KW-0645">Protease</keyword>
<dbReference type="SMART" id="SM00450">
    <property type="entry name" value="RHOD"/>
    <property type="match status" value="1"/>
</dbReference>
<dbReference type="PROSITE" id="PS00972">
    <property type="entry name" value="USP_1"/>
    <property type="match status" value="1"/>
</dbReference>
<evidence type="ECO:0000256" key="1">
    <source>
        <dbReference type="ARBA" id="ARBA00000707"/>
    </source>
</evidence>
<dbReference type="InterPro" id="IPR001394">
    <property type="entry name" value="Peptidase_C19_UCH"/>
</dbReference>
<accession>A0ABX6EPN9</accession>
<dbReference type="InterPro" id="IPR028889">
    <property type="entry name" value="USP"/>
</dbReference>
<keyword evidence="5 7" id="KW-0378">Hydrolase</keyword>
<protein>
    <recommendedName>
        <fullName evidence="7">Ubiquitin carboxyl-terminal hydrolase</fullName>
        <ecNumber evidence="7">3.4.19.12</ecNumber>
    </recommendedName>
</protein>